<accession>A0A1N6ZM57</accession>
<keyword evidence="5" id="KW-0597">Phosphoprotein</keyword>
<keyword evidence="3" id="KW-0813">Transport</keyword>
<keyword evidence="4 15" id="KW-1003">Cell membrane</keyword>
<dbReference type="SUPFAM" id="SSF81653">
    <property type="entry name" value="Calcium ATPase, transduction domain A"/>
    <property type="match status" value="1"/>
</dbReference>
<evidence type="ECO:0000256" key="9">
    <source>
        <dbReference type="ARBA" id="ARBA00022840"/>
    </source>
</evidence>
<dbReference type="GO" id="GO:0005524">
    <property type="term" value="F:ATP binding"/>
    <property type="evidence" value="ECO:0007669"/>
    <property type="project" value="UniProtKB-UniRule"/>
</dbReference>
<evidence type="ECO:0000256" key="10">
    <source>
        <dbReference type="ARBA" id="ARBA00022842"/>
    </source>
</evidence>
<evidence type="ECO:0000256" key="8">
    <source>
        <dbReference type="ARBA" id="ARBA00022741"/>
    </source>
</evidence>
<dbReference type="InterPro" id="IPR059000">
    <property type="entry name" value="ATPase_P-type_domA"/>
</dbReference>
<dbReference type="GO" id="GO:0005886">
    <property type="term" value="C:plasma membrane"/>
    <property type="evidence" value="ECO:0007669"/>
    <property type="project" value="UniProtKB-SubCell"/>
</dbReference>
<dbReference type="SUPFAM" id="SSF56784">
    <property type="entry name" value="HAD-like"/>
    <property type="match status" value="1"/>
</dbReference>
<dbReference type="GO" id="GO:0055070">
    <property type="term" value="P:copper ion homeostasis"/>
    <property type="evidence" value="ECO:0007669"/>
    <property type="project" value="TreeGrafter"/>
</dbReference>
<dbReference type="PROSITE" id="PS50846">
    <property type="entry name" value="HMA_2"/>
    <property type="match status" value="1"/>
</dbReference>
<dbReference type="NCBIfam" id="TIGR01494">
    <property type="entry name" value="ATPase_P-type"/>
    <property type="match status" value="2"/>
</dbReference>
<dbReference type="Gene3D" id="3.40.50.1000">
    <property type="entry name" value="HAD superfamily/HAD-like"/>
    <property type="match status" value="1"/>
</dbReference>
<dbReference type="InterPro" id="IPR018303">
    <property type="entry name" value="ATPase_P-typ_P_site"/>
</dbReference>
<comment type="similarity">
    <text evidence="2 15">Belongs to the cation transport ATPase (P-type) (TC 3.A.3) family. Type IB subfamily.</text>
</comment>
<dbReference type="Gene3D" id="3.30.70.100">
    <property type="match status" value="1"/>
</dbReference>
<dbReference type="Proteomes" id="UP000323956">
    <property type="component" value="Unassembled WGS sequence"/>
</dbReference>
<dbReference type="GO" id="GO:0043682">
    <property type="term" value="F:P-type divalent copper transporter activity"/>
    <property type="evidence" value="ECO:0007669"/>
    <property type="project" value="TreeGrafter"/>
</dbReference>
<dbReference type="InterPro" id="IPR017969">
    <property type="entry name" value="Heavy-metal-associated_CS"/>
</dbReference>
<dbReference type="InterPro" id="IPR027256">
    <property type="entry name" value="P-typ_ATPase_IB"/>
</dbReference>
<evidence type="ECO:0000256" key="13">
    <source>
        <dbReference type="ARBA" id="ARBA00023065"/>
    </source>
</evidence>
<comment type="subcellular location">
    <subcellularLocation>
        <location evidence="1">Cell membrane</location>
        <topology evidence="1">Multi-pass membrane protein</topology>
    </subcellularLocation>
</comment>
<dbReference type="GO" id="GO:0005507">
    <property type="term" value="F:copper ion binding"/>
    <property type="evidence" value="ECO:0007669"/>
    <property type="project" value="TreeGrafter"/>
</dbReference>
<keyword evidence="7 15" id="KW-0479">Metal-binding</keyword>
<reference evidence="18 19" key="1">
    <citation type="submission" date="2017-01" db="EMBL/GenBank/DDBJ databases">
        <authorList>
            <person name="Varghese N."/>
            <person name="Submissions S."/>
        </authorList>
    </citation>
    <scope>NUCLEOTIDE SEQUENCE [LARGE SCALE GENOMIC DNA]</scope>
    <source>
        <strain evidence="18 19">ATCC 700171</strain>
    </source>
</reference>
<dbReference type="InterPro" id="IPR036412">
    <property type="entry name" value="HAD-like_sf"/>
</dbReference>
<dbReference type="InterPro" id="IPR008250">
    <property type="entry name" value="ATPase_P-typ_transduc_dom_A_sf"/>
</dbReference>
<dbReference type="PRINTS" id="PR00119">
    <property type="entry name" value="CATATPASE"/>
</dbReference>
<evidence type="ECO:0000259" key="17">
    <source>
        <dbReference type="PROSITE" id="PS50846"/>
    </source>
</evidence>
<dbReference type="CDD" id="cd00371">
    <property type="entry name" value="HMA"/>
    <property type="match status" value="1"/>
</dbReference>
<feature type="compositionally biased region" description="Basic and acidic residues" evidence="16">
    <location>
        <begin position="709"/>
        <end position="718"/>
    </location>
</feature>
<evidence type="ECO:0000256" key="12">
    <source>
        <dbReference type="ARBA" id="ARBA00022989"/>
    </source>
</evidence>
<dbReference type="NCBIfam" id="TIGR01525">
    <property type="entry name" value="ATPase-IB_hvy"/>
    <property type="match status" value="1"/>
</dbReference>
<evidence type="ECO:0000256" key="1">
    <source>
        <dbReference type="ARBA" id="ARBA00004651"/>
    </source>
</evidence>
<dbReference type="PROSITE" id="PS01047">
    <property type="entry name" value="HMA_1"/>
    <property type="match status" value="1"/>
</dbReference>
<evidence type="ECO:0000256" key="6">
    <source>
        <dbReference type="ARBA" id="ARBA00022692"/>
    </source>
</evidence>
<dbReference type="RefSeq" id="WP_149766768.1">
    <property type="nucleotide sequence ID" value="NZ_FTMK01000036.1"/>
</dbReference>
<feature type="transmembrane region" description="Helical" evidence="15">
    <location>
        <begin position="117"/>
        <end position="145"/>
    </location>
</feature>
<evidence type="ECO:0000256" key="2">
    <source>
        <dbReference type="ARBA" id="ARBA00006024"/>
    </source>
</evidence>
<evidence type="ECO:0000256" key="5">
    <source>
        <dbReference type="ARBA" id="ARBA00022553"/>
    </source>
</evidence>
<dbReference type="Gene3D" id="1.20.1110.10">
    <property type="entry name" value="Calcium-transporting ATPase, transmembrane domain"/>
    <property type="match status" value="1"/>
</dbReference>
<keyword evidence="13" id="KW-0406">Ion transport</keyword>
<feature type="transmembrane region" description="Helical" evidence="15">
    <location>
        <begin position="651"/>
        <end position="668"/>
    </location>
</feature>
<organism evidence="18 19">
    <name type="scientific">Paracoccus thiocyanatus</name>
    <dbReference type="NCBI Taxonomy" id="34006"/>
    <lineage>
        <taxon>Bacteria</taxon>
        <taxon>Pseudomonadati</taxon>
        <taxon>Pseudomonadota</taxon>
        <taxon>Alphaproteobacteria</taxon>
        <taxon>Rhodobacterales</taxon>
        <taxon>Paracoccaceae</taxon>
        <taxon>Paracoccus</taxon>
    </lineage>
</organism>
<feature type="transmembrane region" description="Helical" evidence="15">
    <location>
        <begin position="363"/>
        <end position="385"/>
    </location>
</feature>
<sequence>MTRQLFGIEGLACAGCARGLEGRLKALPGVQAAGVHYLTASALIDWDESRASRQDLAAAVAKAGYRMASRHRPEQISAAMGRQLQRLGVRLAVAVFAGMWSMVPALVIYFTTLDPGVAWWLALASGVFALPVVFWAGSGILWMAWRSVLLRAPGMDLLIGLGALAACAASLWSLMQGRAEVWFDTATMLVTLLLFGRLVDTATRRSAVDALRAMEEAAPETALVETGAGWQERPCAAIPVGARIAVDAGAPVSMDGVVLSGESQVSRAVLTGESALAAVGPGDRIEAGALNLGRRLVLGVERAHGDREIDRMGGAIALEIARRGTQPTAPDRWAARLSLAIPALAALTALLSLAFGLSGEAALMRGLTLLVAACPCALSLALPLVQMRAAQAGAARGMRLRDPDAFAALAHLGSIVFDKTGTLTTGHPQVAELRPAPGFDEDRLLELAARAETGISHPIARAIVAAHGAEAGSGGRRLPRGAEAEDEAGRIIEIGSAGQPDDRGRTWLAVRRDGREVGRIALADTLRPEAPGILDGLRAAGIPLHMATGDGAPAAMALARRLGLPADAVSHDCTPAEKAELLRRLPRPIAFVGDGVNDGPALAAADCGISVAQAHSAAAQTAAVVVTRGGLTRVAEAIALSRRMGRIARQNLVLALVYNALMLPAAAFGMIGPAMAAAAMLASSVSVVLNSQRLTDRPAGRPTGPVSDPGRDLFRPRNEAAGIEGSR</sequence>
<feature type="transmembrane region" description="Helical" evidence="15">
    <location>
        <begin position="157"/>
        <end position="175"/>
    </location>
</feature>
<dbReference type="EMBL" id="FTMK01000036">
    <property type="protein sequence ID" value="SIR27884.1"/>
    <property type="molecule type" value="Genomic_DNA"/>
</dbReference>
<dbReference type="PANTHER" id="PTHR43520:SF5">
    <property type="entry name" value="CATION-TRANSPORTING P-TYPE ATPASE-RELATED"/>
    <property type="match status" value="1"/>
</dbReference>
<feature type="region of interest" description="Disordered" evidence="16">
    <location>
        <begin position="694"/>
        <end position="727"/>
    </location>
</feature>
<dbReference type="Gene3D" id="2.70.150.10">
    <property type="entry name" value="Calcium-transporting ATPase, cytoplasmic transduction domain A"/>
    <property type="match status" value="1"/>
</dbReference>
<name>A0A1N6ZM57_9RHOB</name>
<evidence type="ECO:0000256" key="11">
    <source>
        <dbReference type="ARBA" id="ARBA00022967"/>
    </source>
</evidence>
<dbReference type="Gene3D" id="3.40.1110.10">
    <property type="entry name" value="Calcium-transporting ATPase, cytoplasmic domain N"/>
    <property type="match status" value="1"/>
</dbReference>
<dbReference type="Pfam" id="PF00122">
    <property type="entry name" value="E1-E2_ATPase"/>
    <property type="match status" value="1"/>
</dbReference>
<keyword evidence="12 15" id="KW-1133">Transmembrane helix</keyword>
<feature type="transmembrane region" description="Helical" evidence="15">
    <location>
        <begin position="181"/>
        <end position="199"/>
    </location>
</feature>
<keyword evidence="14 15" id="KW-0472">Membrane</keyword>
<dbReference type="OrthoDB" id="7762541at2"/>
<dbReference type="SUPFAM" id="SSF55008">
    <property type="entry name" value="HMA, heavy metal-associated domain"/>
    <property type="match status" value="1"/>
</dbReference>
<evidence type="ECO:0000256" key="3">
    <source>
        <dbReference type="ARBA" id="ARBA00022448"/>
    </source>
</evidence>
<feature type="domain" description="HMA" evidence="17">
    <location>
        <begin position="2"/>
        <end position="68"/>
    </location>
</feature>
<feature type="transmembrane region" description="Helical" evidence="15">
    <location>
        <begin position="333"/>
        <end position="357"/>
    </location>
</feature>
<gene>
    <name evidence="18" type="ORF">SAMN05421641_13615</name>
</gene>
<dbReference type="InterPro" id="IPR001757">
    <property type="entry name" value="P_typ_ATPase"/>
</dbReference>
<evidence type="ECO:0000256" key="16">
    <source>
        <dbReference type="SAM" id="MobiDB-lite"/>
    </source>
</evidence>
<keyword evidence="6 15" id="KW-0812">Transmembrane</keyword>
<evidence type="ECO:0000256" key="4">
    <source>
        <dbReference type="ARBA" id="ARBA00022475"/>
    </source>
</evidence>
<dbReference type="InterPro" id="IPR023298">
    <property type="entry name" value="ATPase_P-typ_TM_dom_sf"/>
</dbReference>
<evidence type="ECO:0000256" key="7">
    <source>
        <dbReference type="ARBA" id="ARBA00022723"/>
    </source>
</evidence>
<dbReference type="PANTHER" id="PTHR43520">
    <property type="entry name" value="ATP7, ISOFORM B"/>
    <property type="match status" value="1"/>
</dbReference>
<dbReference type="InterPro" id="IPR023214">
    <property type="entry name" value="HAD_sf"/>
</dbReference>
<dbReference type="PROSITE" id="PS00154">
    <property type="entry name" value="ATPASE_E1_E2"/>
    <property type="match status" value="1"/>
</dbReference>
<feature type="transmembrane region" description="Helical" evidence="15">
    <location>
        <begin position="87"/>
        <end position="111"/>
    </location>
</feature>
<dbReference type="SUPFAM" id="SSF81665">
    <property type="entry name" value="Calcium ATPase, transmembrane domain M"/>
    <property type="match status" value="1"/>
</dbReference>
<dbReference type="PRINTS" id="PR00120">
    <property type="entry name" value="HATPASE"/>
</dbReference>
<protein>
    <submittedName>
        <fullName evidence="18">Cu+-exporting ATPase</fullName>
    </submittedName>
</protein>
<dbReference type="Pfam" id="PF00702">
    <property type="entry name" value="Hydrolase"/>
    <property type="match status" value="1"/>
</dbReference>
<evidence type="ECO:0000256" key="14">
    <source>
        <dbReference type="ARBA" id="ARBA00023136"/>
    </source>
</evidence>
<evidence type="ECO:0000256" key="15">
    <source>
        <dbReference type="RuleBase" id="RU362081"/>
    </source>
</evidence>
<keyword evidence="8 15" id="KW-0547">Nucleotide-binding</keyword>
<keyword evidence="10" id="KW-0460">Magnesium</keyword>
<evidence type="ECO:0000313" key="19">
    <source>
        <dbReference type="Proteomes" id="UP000323956"/>
    </source>
</evidence>
<dbReference type="AlphaFoldDB" id="A0A1N6ZM57"/>
<keyword evidence="11" id="KW-1278">Translocase</keyword>
<proteinExistence type="inferred from homology"/>
<dbReference type="InterPro" id="IPR006121">
    <property type="entry name" value="HMA_dom"/>
</dbReference>
<dbReference type="Pfam" id="PF00403">
    <property type="entry name" value="HMA"/>
    <property type="match status" value="1"/>
</dbReference>
<keyword evidence="9 15" id="KW-0067">ATP-binding</keyword>
<dbReference type="InterPro" id="IPR036163">
    <property type="entry name" value="HMA_dom_sf"/>
</dbReference>
<dbReference type="InterPro" id="IPR023299">
    <property type="entry name" value="ATPase_P-typ_cyto_dom_N"/>
</dbReference>
<dbReference type="GO" id="GO:0016887">
    <property type="term" value="F:ATP hydrolysis activity"/>
    <property type="evidence" value="ECO:0007669"/>
    <property type="project" value="InterPro"/>
</dbReference>
<evidence type="ECO:0000313" key="18">
    <source>
        <dbReference type="EMBL" id="SIR27884.1"/>
    </source>
</evidence>